<dbReference type="Proteomes" id="UP000541444">
    <property type="component" value="Unassembled WGS sequence"/>
</dbReference>
<evidence type="ECO:0000313" key="7">
    <source>
        <dbReference type="EMBL" id="KAF6163683.1"/>
    </source>
</evidence>
<feature type="transmembrane region" description="Helical" evidence="6">
    <location>
        <begin position="190"/>
        <end position="210"/>
    </location>
</feature>
<dbReference type="PANTHER" id="PTHR31113">
    <property type="entry name" value="UPF0496 PROTEIN 3-RELATED"/>
    <property type="match status" value="1"/>
</dbReference>
<accession>A0A7J7N9B0</accession>
<gene>
    <name evidence="7" type="ORF">GIB67_036143</name>
</gene>
<keyword evidence="3 6" id="KW-0812">Transmembrane</keyword>
<evidence type="ECO:0000256" key="4">
    <source>
        <dbReference type="ARBA" id="ARBA00022989"/>
    </source>
</evidence>
<proteinExistence type="inferred from homology"/>
<keyword evidence="8" id="KW-1185">Reference proteome</keyword>
<keyword evidence="4 6" id="KW-1133">Transmembrane helix</keyword>
<dbReference type="GO" id="GO:0016020">
    <property type="term" value="C:membrane"/>
    <property type="evidence" value="ECO:0007669"/>
    <property type="project" value="UniProtKB-SubCell"/>
</dbReference>
<protein>
    <submittedName>
        <fullName evidence="7">Uncharacterized protein</fullName>
    </submittedName>
</protein>
<evidence type="ECO:0000256" key="2">
    <source>
        <dbReference type="ARBA" id="ARBA00009074"/>
    </source>
</evidence>
<organism evidence="7 8">
    <name type="scientific">Kingdonia uniflora</name>
    <dbReference type="NCBI Taxonomy" id="39325"/>
    <lineage>
        <taxon>Eukaryota</taxon>
        <taxon>Viridiplantae</taxon>
        <taxon>Streptophyta</taxon>
        <taxon>Embryophyta</taxon>
        <taxon>Tracheophyta</taxon>
        <taxon>Spermatophyta</taxon>
        <taxon>Magnoliopsida</taxon>
        <taxon>Ranunculales</taxon>
        <taxon>Circaeasteraceae</taxon>
        <taxon>Kingdonia</taxon>
    </lineage>
</organism>
<evidence type="ECO:0000256" key="1">
    <source>
        <dbReference type="ARBA" id="ARBA00004370"/>
    </source>
</evidence>
<sequence>MWARLKTFKLAKGEEDLKSESSTVNEEYRSVFRTKSYAEFQTKAQVFVKKPSSSYSSKCSISDVLLESGQETIATILEKSILSWKPELNGLIQKYFDISAEASRICGKLLKSINQIQASYNFIQRALDTIGDYSPDQVKYVISELSSFHLVNNPISNPNQQEFEQIHETHITVLHNLKAKRKKVARKIKLIKYLKETTGICVTGACGIGAVLATVIAAHTLCGLLMGPAIISLPLTMKKKILNSRLWQTGFLKKLWVQLDVAAKGAYILNRDFDTMSRLVTRLHDEIEHSKAMIQFCLERREDRYPLQEVVKQLRKSGVGFKKQVEELEEHVYLCLVTINRARALVIKEMVKQG</sequence>
<dbReference type="AlphaFoldDB" id="A0A7J7N9B0"/>
<comment type="similarity">
    <text evidence="2">Belongs to the UPF0496 family.</text>
</comment>
<dbReference type="OrthoDB" id="776561at2759"/>
<evidence type="ECO:0000256" key="6">
    <source>
        <dbReference type="SAM" id="Phobius"/>
    </source>
</evidence>
<dbReference type="InterPro" id="IPR007749">
    <property type="entry name" value="DUF677"/>
</dbReference>
<evidence type="ECO:0000313" key="8">
    <source>
        <dbReference type="Proteomes" id="UP000541444"/>
    </source>
</evidence>
<comment type="subcellular location">
    <subcellularLocation>
        <location evidence="1">Membrane</location>
    </subcellularLocation>
</comment>
<evidence type="ECO:0000256" key="5">
    <source>
        <dbReference type="ARBA" id="ARBA00023136"/>
    </source>
</evidence>
<dbReference type="PANTHER" id="PTHR31113:SF2">
    <property type="entry name" value="OS04G0423200 PROTEIN"/>
    <property type="match status" value="1"/>
</dbReference>
<comment type="caution">
    <text evidence="7">The sequence shown here is derived from an EMBL/GenBank/DDBJ whole genome shotgun (WGS) entry which is preliminary data.</text>
</comment>
<dbReference type="Pfam" id="PF05055">
    <property type="entry name" value="DUF677"/>
    <property type="match status" value="1"/>
</dbReference>
<name>A0A7J7N9B0_9MAGN</name>
<reference evidence="7 8" key="1">
    <citation type="journal article" date="2020" name="IScience">
        <title>Genome Sequencing of the Endangered Kingdonia uniflora (Circaeasteraceae, Ranunculales) Reveals Potential Mechanisms of Evolutionary Specialization.</title>
        <authorList>
            <person name="Sun Y."/>
            <person name="Deng T."/>
            <person name="Zhang A."/>
            <person name="Moore M.J."/>
            <person name="Landis J.B."/>
            <person name="Lin N."/>
            <person name="Zhang H."/>
            <person name="Zhang X."/>
            <person name="Huang J."/>
            <person name="Zhang X."/>
            <person name="Sun H."/>
            <person name="Wang H."/>
        </authorList>
    </citation>
    <scope>NUCLEOTIDE SEQUENCE [LARGE SCALE GENOMIC DNA]</scope>
    <source>
        <strain evidence="7">TB1705</strain>
        <tissue evidence="7">Leaf</tissue>
    </source>
</reference>
<evidence type="ECO:0000256" key="3">
    <source>
        <dbReference type="ARBA" id="ARBA00022692"/>
    </source>
</evidence>
<dbReference type="EMBL" id="JACGCM010000971">
    <property type="protein sequence ID" value="KAF6163683.1"/>
    <property type="molecule type" value="Genomic_DNA"/>
</dbReference>
<keyword evidence="5 6" id="KW-0472">Membrane</keyword>